<accession>A0A2D0AXU8</accession>
<dbReference type="EMBL" id="MZMV01000005">
    <property type="protein sequence ID" value="OWV11594.1"/>
    <property type="molecule type" value="Genomic_DNA"/>
</dbReference>
<dbReference type="AlphaFoldDB" id="A0A2D0AXU8"/>
<name>A0A2D0AXU8_9ACTN</name>
<gene>
    <name evidence="2" type="ORF">B5D80_04195</name>
</gene>
<dbReference type="OrthoDB" id="3374280at2"/>
<dbReference type="InterPro" id="IPR040718">
    <property type="entry name" value="LnmK_N_HDF"/>
</dbReference>
<sequence length="309" mass="35105">MVTVTVLAAVVQARTEVVWPSMCGHNSLFVGRIGDWTWDAVGAACGIDVMNTHDSQGRPAYLSFCYFRIRGGRRFHLRTPTFGDRLQVDTALYRTRGQSVLALHRIDRSPRRHGDGFDLHEFVTAGDADRLYVQTLNRWVARSREGSNQALLRSLPSDFALDSLPEIPPSYCPLPTMRRARMAYTLRPAAAVLSGEGLRLDYQIDPSRDLNGVGLLYFASYFSIVDWALLRWWRQQRRTDETFLGRVVVDQQMCYLANVDVSVTISADVRAWRPMTGPRPHSEFVEVVLRDGQRRLVVSTLEILTDDSR</sequence>
<evidence type="ECO:0000259" key="1">
    <source>
        <dbReference type="Pfam" id="PF18238"/>
    </source>
</evidence>
<dbReference type="InterPro" id="IPR024091">
    <property type="entry name" value="LnmK-like_bifun_acyl/decarbox"/>
</dbReference>
<protein>
    <recommendedName>
        <fullName evidence="1">LnmK N-terminal domain-containing protein</fullName>
    </recommendedName>
</protein>
<organism evidence="2 3">
    <name type="scientific">Micromonospora wenchangensis</name>
    <dbReference type="NCBI Taxonomy" id="1185415"/>
    <lineage>
        <taxon>Bacteria</taxon>
        <taxon>Bacillati</taxon>
        <taxon>Actinomycetota</taxon>
        <taxon>Actinomycetes</taxon>
        <taxon>Micromonosporales</taxon>
        <taxon>Micromonosporaceae</taxon>
        <taxon>Micromonospora</taxon>
    </lineage>
</organism>
<dbReference type="Pfam" id="PF18238">
    <property type="entry name" value="LnmK_N_HDF"/>
    <property type="match status" value="1"/>
</dbReference>
<dbReference type="NCBIfam" id="TIGR04098">
    <property type="entry name" value="LnmK_bifunc"/>
    <property type="match status" value="1"/>
</dbReference>
<reference evidence="2 3" key="1">
    <citation type="submission" date="2017-03" db="EMBL/GenBank/DDBJ databases">
        <title>Whole genome sequence of Micromonospora wenchangensis, isolated from mangrove soil.</title>
        <authorList>
            <person name="Yang H."/>
        </authorList>
    </citation>
    <scope>NUCLEOTIDE SEQUENCE [LARGE SCALE GENOMIC DNA]</scope>
    <source>
        <strain evidence="2 3">CCTCC AA 2012002</strain>
    </source>
</reference>
<evidence type="ECO:0000313" key="2">
    <source>
        <dbReference type="EMBL" id="OWV11594.1"/>
    </source>
</evidence>
<feature type="domain" description="LnmK N-terminal" evidence="1">
    <location>
        <begin position="14"/>
        <end position="188"/>
    </location>
</feature>
<dbReference type="Gene3D" id="3.10.129.10">
    <property type="entry name" value="Hotdog Thioesterase"/>
    <property type="match status" value="1"/>
</dbReference>
<proteinExistence type="predicted"/>
<comment type="caution">
    <text evidence="2">The sequence shown here is derived from an EMBL/GenBank/DDBJ whole genome shotgun (WGS) entry which is preliminary data.</text>
</comment>
<keyword evidence="3" id="KW-1185">Reference proteome</keyword>
<dbReference type="Proteomes" id="UP000197174">
    <property type="component" value="Unassembled WGS sequence"/>
</dbReference>
<evidence type="ECO:0000313" key="3">
    <source>
        <dbReference type="Proteomes" id="UP000197174"/>
    </source>
</evidence>